<evidence type="ECO:0000256" key="1">
    <source>
        <dbReference type="SAM" id="MobiDB-lite"/>
    </source>
</evidence>
<sequence>MRDARPLLMLDVDGPLNPYAAEPGPAGYTVHRMRPRGWDDRPRSLRVLLNPGHGPALLALPYELVWASTWRHEANVWIAPRLGLPRLPFVDWHEPYLADRGDGVHWKTRRLVDWADGRAFAWVDDEIGEADREYVAACHPAPALLHRVDPAVGLLPEDFAALDAWAGQSAGPAAQEAGDGPPGGGAGPGGDGPDGRRTRPAGSGGGTRRTSRAKGAAE</sequence>
<organism evidence="2 3">
    <name type="scientific">Planomonospora alba</name>
    <dbReference type="NCBI Taxonomy" id="161354"/>
    <lineage>
        <taxon>Bacteria</taxon>
        <taxon>Bacillati</taxon>
        <taxon>Actinomycetota</taxon>
        <taxon>Actinomycetes</taxon>
        <taxon>Streptosporangiales</taxon>
        <taxon>Streptosporangiaceae</taxon>
        <taxon>Planomonospora</taxon>
    </lineage>
</organism>
<comment type="caution">
    <text evidence="2">The sequence shown here is derived from an EMBL/GenBank/DDBJ whole genome shotgun (WGS) entry which is preliminary data.</text>
</comment>
<evidence type="ECO:0008006" key="4">
    <source>
        <dbReference type="Google" id="ProtNLM"/>
    </source>
</evidence>
<evidence type="ECO:0000313" key="2">
    <source>
        <dbReference type="EMBL" id="GAA3154323.1"/>
    </source>
</evidence>
<keyword evidence="3" id="KW-1185">Reference proteome</keyword>
<reference evidence="3" key="1">
    <citation type="journal article" date="2019" name="Int. J. Syst. Evol. Microbiol.">
        <title>The Global Catalogue of Microorganisms (GCM) 10K type strain sequencing project: providing services to taxonomists for standard genome sequencing and annotation.</title>
        <authorList>
            <consortium name="The Broad Institute Genomics Platform"/>
            <consortium name="The Broad Institute Genome Sequencing Center for Infectious Disease"/>
            <person name="Wu L."/>
            <person name="Ma J."/>
        </authorList>
    </citation>
    <scope>NUCLEOTIDE SEQUENCE [LARGE SCALE GENOMIC DNA]</scope>
    <source>
        <strain evidence="3">JCM 9373</strain>
    </source>
</reference>
<dbReference type="RefSeq" id="WP_344863791.1">
    <property type="nucleotide sequence ID" value="NZ_BAAAUT010000048.1"/>
</dbReference>
<feature type="region of interest" description="Disordered" evidence="1">
    <location>
        <begin position="167"/>
        <end position="218"/>
    </location>
</feature>
<dbReference type="EMBL" id="BAAAUT010000048">
    <property type="protein sequence ID" value="GAA3154323.1"/>
    <property type="molecule type" value="Genomic_DNA"/>
</dbReference>
<gene>
    <name evidence="2" type="ORF">GCM10010466_51610</name>
</gene>
<accession>A0ABP6NNW7</accession>
<dbReference type="Proteomes" id="UP001500320">
    <property type="component" value="Unassembled WGS sequence"/>
</dbReference>
<feature type="compositionally biased region" description="Gly residues" evidence="1">
    <location>
        <begin position="180"/>
        <end position="192"/>
    </location>
</feature>
<name>A0ABP6NNW7_9ACTN</name>
<feature type="compositionally biased region" description="Low complexity" evidence="1">
    <location>
        <begin position="170"/>
        <end position="179"/>
    </location>
</feature>
<evidence type="ECO:0000313" key="3">
    <source>
        <dbReference type="Proteomes" id="UP001500320"/>
    </source>
</evidence>
<protein>
    <recommendedName>
        <fullName evidence="4">Secreted protein</fullName>
    </recommendedName>
</protein>
<proteinExistence type="predicted"/>